<organism evidence="2 3">
    <name type="scientific">Rhizophagus irregularis</name>
    <dbReference type="NCBI Taxonomy" id="588596"/>
    <lineage>
        <taxon>Eukaryota</taxon>
        <taxon>Fungi</taxon>
        <taxon>Fungi incertae sedis</taxon>
        <taxon>Mucoromycota</taxon>
        <taxon>Glomeromycotina</taxon>
        <taxon>Glomeromycetes</taxon>
        <taxon>Glomerales</taxon>
        <taxon>Glomeraceae</taxon>
        <taxon>Rhizophagus</taxon>
    </lineage>
</organism>
<keyword evidence="1" id="KW-1133">Transmembrane helix</keyword>
<accession>A0A2N0NT08</accession>
<evidence type="ECO:0000313" key="3">
    <source>
        <dbReference type="Proteomes" id="UP000232722"/>
    </source>
</evidence>
<dbReference type="EMBL" id="LLXJ01003032">
    <property type="protein sequence ID" value="PKB97692.1"/>
    <property type="molecule type" value="Genomic_DNA"/>
</dbReference>
<sequence>MWVGSVGVGWECGVWECVWVWSVEVGVWVGSVGVGVWEWVWECGVCVSVGVRVGSVEVGVWVGSVGLWVWECGSVCGCGSARVWVCVCMGPFRFSLYLGLFLLGPLLYIQILYSLVPYITDLEK</sequence>
<dbReference type="Proteomes" id="UP000232722">
    <property type="component" value="Unassembled WGS sequence"/>
</dbReference>
<reference evidence="2 3" key="2">
    <citation type="submission" date="2017-09" db="EMBL/GenBank/DDBJ databases">
        <title>Extensive intraspecific genome diversity in a model arbuscular mycorrhizal fungus.</title>
        <authorList>
            <person name="Chen E.C."/>
            <person name="Morin E."/>
            <person name="Beaudet D."/>
            <person name="Noel J."/>
            <person name="Ndikumana S."/>
            <person name="Charron P."/>
            <person name="St-Onge C."/>
            <person name="Giorgi J."/>
            <person name="Grigoriev I.V."/>
            <person name="Roux C."/>
            <person name="Martin F.M."/>
            <person name="Corradi N."/>
        </authorList>
    </citation>
    <scope>NUCLEOTIDE SEQUENCE [LARGE SCALE GENOMIC DNA]</scope>
    <source>
        <strain evidence="2 3">A5</strain>
    </source>
</reference>
<dbReference type="AlphaFoldDB" id="A0A2N0NT08"/>
<protein>
    <submittedName>
        <fullName evidence="2">Uncharacterized protein</fullName>
    </submittedName>
</protein>
<gene>
    <name evidence="2" type="ORF">RhiirA5_384471</name>
</gene>
<proteinExistence type="predicted"/>
<keyword evidence="1" id="KW-0812">Transmembrane</keyword>
<evidence type="ECO:0000313" key="2">
    <source>
        <dbReference type="EMBL" id="PKB97692.1"/>
    </source>
</evidence>
<comment type="caution">
    <text evidence="2">The sequence shown here is derived from an EMBL/GenBank/DDBJ whole genome shotgun (WGS) entry which is preliminary data.</text>
</comment>
<feature type="transmembrane region" description="Helical" evidence="1">
    <location>
        <begin position="96"/>
        <end position="116"/>
    </location>
</feature>
<reference evidence="2 3" key="1">
    <citation type="submission" date="2016-04" db="EMBL/GenBank/DDBJ databases">
        <title>Genome analyses suggest a sexual origin of heterokaryosis in a supposedly ancient asexual fungus.</title>
        <authorList>
            <person name="Ropars J."/>
            <person name="Sedzielewska K."/>
            <person name="Noel J."/>
            <person name="Charron P."/>
            <person name="Farinelli L."/>
            <person name="Marton T."/>
            <person name="Kruger M."/>
            <person name="Pelin A."/>
            <person name="Brachmann A."/>
            <person name="Corradi N."/>
        </authorList>
    </citation>
    <scope>NUCLEOTIDE SEQUENCE [LARGE SCALE GENOMIC DNA]</scope>
    <source>
        <strain evidence="2 3">A5</strain>
    </source>
</reference>
<keyword evidence="1" id="KW-0472">Membrane</keyword>
<evidence type="ECO:0000256" key="1">
    <source>
        <dbReference type="SAM" id="Phobius"/>
    </source>
</evidence>
<name>A0A2N0NT08_9GLOM</name>